<organism evidence="1 2">
    <name type="scientific">Mycobacterium marinum</name>
    <dbReference type="NCBI Taxonomy" id="1781"/>
    <lineage>
        <taxon>Bacteria</taxon>
        <taxon>Bacillati</taxon>
        <taxon>Actinomycetota</taxon>
        <taxon>Actinomycetes</taxon>
        <taxon>Mycobacteriales</taxon>
        <taxon>Mycobacteriaceae</taxon>
        <taxon>Mycobacterium</taxon>
        <taxon>Mycobacterium ulcerans group</taxon>
    </lineage>
</organism>
<name>A0A3E2MXM3_MYCMR</name>
<evidence type="ECO:0000313" key="2">
    <source>
        <dbReference type="Proteomes" id="UP000257451"/>
    </source>
</evidence>
<gene>
    <name evidence="1" type="ORF">DAVIS_02047</name>
</gene>
<sequence length="116" mass="12445">MLHGQYRLDEPGHAGCGLEVTDVGLDGSQRARVAILAFDEAIGGRQSLELDRVPELGSGAVGLHVVHTLRRDIGRAQRVGDHIALGGRVRCRDAVGAPVLVDRGTAHHRQYLILVT</sequence>
<dbReference type="EMBL" id="PEDF01000061">
    <property type="protein sequence ID" value="RFZ42922.1"/>
    <property type="molecule type" value="Genomic_DNA"/>
</dbReference>
<dbReference type="Proteomes" id="UP000257451">
    <property type="component" value="Unassembled WGS sequence"/>
</dbReference>
<dbReference type="AntiFam" id="ANF00248">
    <property type="entry name" value="Shadow ORF (opposite ppsD)"/>
</dbReference>
<evidence type="ECO:0000313" key="1">
    <source>
        <dbReference type="EMBL" id="RFZ42922.1"/>
    </source>
</evidence>
<proteinExistence type="predicted"/>
<comment type="caution">
    <text evidence="1">The sequence shown here is derived from an EMBL/GenBank/DDBJ whole genome shotgun (WGS) entry which is preliminary data.</text>
</comment>
<dbReference type="AlphaFoldDB" id="A0A3E2MXM3"/>
<reference evidence="1 2" key="1">
    <citation type="journal article" date="2018" name="Sci. Rep.">
        <title>Extensive genomic diversity among Mycobacterium marinum strains revealed by whole genome sequencing.</title>
        <authorList>
            <person name="Das S."/>
            <person name="Pettersson B.M."/>
            <person name="Behra P.R."/>
            <person name="Mallick A."/>
            <person name="Cheramie M."/>
            <person name="Ramesh M."/>
            <person name="Shirreff L."/>
            <person name="DuCote T."/>
            <person name="Dasgupta S."/>
            <person name="Ennis D.G."/>
            <person name="Kirsebom L.A."/>
        </authorList>
    </citation>
    <scope>NUCLEOTIDE SEQUENCE [LARGE SCALE GENOMIC DNA]</scope>
    <source>
        <strain evidence="1 2">Davis1</strain>
    </source>
</reference>
<protein>
    <submittedName>
        <fullName evidence="1">Uncharacterized protein</fullName>
    </submittedName>
</protein>
<accession>A0A3E2MXM3</accession>